<comment type="similarity">
    <text evidence="5">Belongs to the glycosyltransferase 26 family. TagA/TarA subfamily.</text>
</comment>
<accession>A0A2J8BAJ5</accession>
<keyword evidence="2 5" id="KW-0808">Transferase</keyword>
<dbReference type="EC" id="2.4.1.187" evidence="5"/>
<dbReference type="UniPathway" id="UPA00632"/>
<keyword evidence="4 5" id="KW-0961">Cell wall biogenesis/degradation</keyword>
<dbReference type="PATRIC" id="fig|1588748.3.peg.184"/>
<reference evidence="6" key="1">
    <citation type="submission" date="2016-01" db="EMBL/GenBank/DDBJ databases">
        <authorList>
            <person name="Oliw E.H."/>
        </authorList>
    </citation>
    <scope>NUCLEOTIDE SEQUENCE [LARGE SCALE GENOMIC DNA]</scope>
    <source>
        <strain evidence="6">KA00182</strain>
    </source>
</reference>
<sequence>MISKIHILSIPIANVSRTEACQWVFQQLEKGKSAMIATANAEMVMQAQQNEVLATILQHADLVVPDGAGVLWAAEQQGKQFKERVTGVDLACMLLAEAAARQTPVYLLGSAEGIARQVASNVENKFGAAFVVGTHSGFFTSAEEKKIIEEIKRKKAKLVFVALGVPKQEIWIQEHLSQLENCVCMGVGGTFDVLAGKAKRAPHWMQQNRLEWLYRLYKEPTRFKRMLSLPNFVIAVKKQQRNK</sequence>
<dbReference type="EMBL" id="LSDT01000004">
    <property type="protein sequence ID" value="KXB92959.1"/>
    <property type="molecule type" value="Genomic_DNA"/>
</dbReference>
<evidence type="ECO:0000313" key="8">
    <source>
        <dbReference type="Proteomes" id="UP000070160"/>
    </source>
</evidence>
<accession>A0A134CLF8</accession>
<dbReference type="AlphaFoldDB" id="A0A134CLF8"/>
<comment type="function">
    <text evidence="5">Catalyzes the conversion of GlcNAc-PP-undecaprenol into ManNAc-GlcNAc-PP-undecaprenol, the first committed lipid intermediate in the de novo synthesis of teichoic acid.</text>
</comment>
<dbReference type="GO" id="GO:0019350">
    <property type="term" value="P:teichoic acid biosynthetic process"/>
    <property type="evidence" value="ECO:0007669"/>
    <property type="project" value="UniProtKB-UniRule"/>
</dbReference>
<proteinExistence type="inferred from homology"/>
<dbReference type="Pfam" id="PF03808">
    <property type="entry name" value="Glyco_tran_WecG"/>
    <property type="match status" value="1"/>
</dbReference>
<evidence type="ECO:0000256" key="4">
    <source>
        <dbReference type="ARBA" id="ARBA00023316"/>
    </source>
</evidence>
<evidence type="ECO:0000313" key="7">
    <source>
        <dbReference type="EMBL" id="PNH21789.1"/>
    </source>
</evidence>
<gene>
    <name evidence="7" type="ORF">CAL30_03650</name>
    <name evidence="6" type="ORF">HMPREF3182_00190</name>
</gene>
<dbReference type="CDD" id="cd06533">
    <property type="entry name" value="Glyco_transf_WecG_TagA"/>
    <property type="match status" value="1"/>
</dbReference>
<dbReference type="Proteomes" id="UP000070160">
    <property type="component" value="Unassembled WGS sequence"/>
</dbReference>
<dbReference type="Proteomes" id="UP000242958">
    <property type="component" value="Unassembled WGS sequence"/>
</dbReference>
<evidence type="ECO:0000256" key="5">
    <source>
        <dbReference type="HAMAP-Rule" id="MF_02070"/>
    </source>
</evidence>
<protein>
    <recommendedName>
        <fullName evidence="5">N-acetylglucosaminyldiphosphoundecaprenol N-acetyl-beta-D-mannosaminyltransferase</fullName>
        <ecNumber evidence="5">2.4.1.187</ecNumber>
    </recommendedName>
    <alternativeName>
        <fullName evidence="5">N-acetylmannosaminyltransferase</fullName>
    </alternativeName>
    <alternativeName>
        <fullName evidence="5">UDP-N-acetylmannosamine transferase</fullName>
    </alternativeName>
    <alternativeName>
        <fullName evidence="5">UDP-N-acetylmannosamine:N-acetylglucosaminyl pyrophosphorylundecaprenol N-acetylmannosaminyltransferase</fullName>
    </alternativeName>
</protein>
<keyword evidence="1 5" id="KW-0328">Glycosyltransferase</keyword>
<organism evidence="6 8">
    <name type="scientific">Megasphaera hutchinsoni</name>
    <dbReference type="NCBI Taxonomy" id="1588748"/>
    <lineage>
        <taxon>Bacteria</taxon>
        <taxon>Bacillati</taxon>
        <taxon>Bacillota</taxon>
        <taxon>Negativicutes</taxon>
        <taxon>Veillonellales</taxon>
        <taxon>Veillonellaceae</taxon>
        <taxon>Megasphaera</taxon>
    </lineage>
</organism>
<keyword evidence="8" id="KW-1185">Reference proteome</keyword>
<comment type="pathway">
    <text evidence="5">Cell wall biogenesis; teichoic acid biosynthesis.</text>
</comment>
<dbReference type="NCBIfam" id="TIGR00696">
    <property type="entry name" value="wecG_tagA_cpsF"/>
    <property type="match status" value="1"/>
</dbReference>
<evidence type="ECO:0000256" key="2">
    <source>
        <dbReference type="ARBA" id="ARBA00022679"/>
    </source>
</evidence>
<dbReference type="PANTHER" id="PTHR34136">
    <property type="match status" value="1"/>
</dbReference>
<dbReference type="RefSeq" id="WP_062484955.1">
    <property type="nucleotide sequence ID" value="NZ_KQ960927.1"/>
</dbReference>
<reference evidence="8" key="2">
    <citation type="submission" date="2016-01" db="EMBL/GenBank/DDBJ databases">
        <authorList>
            <person name="Mitreva M."/>
            <person name="Pepin K.H."/>
            <person name="Mihindukulasuriya K.A."/>
            <person name="Fulton R."/>
            <person name="Fronick C."/>
            <person name="O'Laughlin M."/>
            <person name="Miner T."/>
            <person name="Herter B."/>
            <person name="Rosa B.A."/>
            <person name="Cordes M."/>
            <person name="Tomlinson C."/>
            <person name="Wollam A."/>
            <person name="Palsikar V.B."/>
            <person name="Mardis E.R."/>
            <person name="Wilson R.K."/>
        </authorList>
    </citation>
    <scope>NUCLEOTIDE SEQUENCE [LARGE SCALE GENOMIC DNA]</scope>
    <source>
        <strain evidence="8">KA00182</strain>
    </source>
</reference>
<reference evidence="7 9" key="3">
    <citation type="submission" date="2017-05" db="EMBL/GenBank/DDBJ databases">
        <authorList>
            <person name="Song R."/>
            <person name="Chenine A.L."/>
            <person name="Ruprecht R.M."/>
        </authorList>
    </citation>
    <scope>NUCLEOTIDE SEQUENCE [LARGE SCALE GENOMIC DNA]</scope>
    <source>
        <strain evidence="7 9">KA00229</strain>
    </source>
</reference>
<evidence type="ECO:0000313" key="6">
    <source>
        <dbReference type="EMBL" id="KXB92959.1"/>
    </source>
</evidence>
<dbReference type="PANTHER" id="PTHR34136:SF1">
    <property type="entry name" value="UDP-N-ACETYL-D-MANNOSAMINURONIC ACID TRANSFERASE"/>
    <property type="match status" value="1"/>
</dbReference>
<dbReference type="GO" id="GO:0071555">
    <property type="term" value="P:cell wall organization"/>
    <property type="evidence" value="ECO:0007669"/>
    <property type="project" value="UniProtKB-KW"/>
</dbReference>
<evidence type="ECO:0000256" key="3">
    <source>
        <dbReference type="ARBA" id="ARBA00022944"/>
    </source>
</evidence>
<evidence type="ECO:0000313" key="9">
    <source>
        <dbReference type="Proteomes" id="UP000242958"/>
    </source>
</evidence>
<keyword evidence="3 5" id="KW-0777">Teichoic acid biosynthesis</keyword>
<dbReference type="InterPro" id="IPR004629">
    <property type="entry name" value="WecG_TagA_CpsF"/>
</dbReference>
<dbReference type="InterPro" id="IPR034714">
    <property type="entry name" value="TagA_TarA"/>
</dbReference>
<comment type="caution">
    <text evidence="6">The sequence shown here is derived from an EMBL/GenBank/DDBJ whole genome shotgun (WGS) entry which is preliminary data.</text>
</comment>
<name>A0A134CLF8_9FIRM</name>
<comment type="catalytic activity">
    <reaction evidence="5">
        <text>UDP-N-acetyl-alpha-D-mannosamine + N-acetyl-alpha-D-glucosaminyl-di-trans,octa-cis-undecaprenyl diphosphate = N-acetyl-beta-D-mannosaminyl-(1-&gt;4)-N-acetyl-alpha-D-glucosaminyl di-trans,octa-cis-undecaprenyl diphosphate + UDP + H(+)</text>
        <dbReference type="Rhea" id="RHEA:16053"/>
        <dbReference type="ChEBI" id="CHEBI:15378"/>
        <dbReference type="ChEBI" id="CHEBI:58223"/>
        <dbReference type="ChEBI" id="CHEBI:62959"/>
        <dbReference type="ChEBI" id="CHEBI:68623"/>
        <dbReference type="ChEBI" id="CHEBI:132210"/>
        <dbReference type="EC" id="2.4.1.187"/>
    </reaction>
</comment>
<evidence type="ECO:0000256" key="1">
    <source>
        <dbReference type="ARBA" id="ARBA00022676"/>
    </source>
</evidence>
<dbReference type="HAMAP" id="MF_02070">
    <property type="entry name" value="TagA_TarA"/>
    <property type="match status" value="1"/>
</dbReference>
<dbReference type="EMBL" id="NFMF01000005">
    <property type="protein sequence ID" value="PNH21789.1"/>
    <property type="molecule type" value="Genomic_DNA"/>
</dbReference>
<dbReference type="GO" id="GO:0047244">
    <property type="term" value="F:N-acetylglucosaminyldiphosphoundecaprenol N-acetyl-beta-D-mannosaminyltransferase activity"/>
    <property type="evidence" value="ECO:0007669"/>
    <property type="project" value="UniProtKB-UniRule"/>
</dbReference>
<dbReference type="STRING" id="1588748.HMPREF3182_00190"/>